<dbReference type="InterPro" id="IPR000160">
    <property type="entry name" value="GGDEF_dom"/>
</dbReference>
<dbReference type="CDD" id="cd12914">
    <property type="entry name" value="PDC1_DGC_like"/>
    <property type="match status" value="1"/>
</dbReference>
<evidence type="ECO:0000256" key="2">
    <source>
        <dbReference type="ARBA" id="ARBA00022475"/>
    </source>
</evidence>
<dbReference type="CDD" id="cd01949">
    <property type="entry name" value="GGDEF"/>
    <property type="match status" value="1"/>
</dbReference>
<keyword evidence="2" id="KW-1003">Cell membrane</keyword>
<feature type="domain" description="EAL" evidence="7">
    <location>
        <begin position="711"/>
        <end position="961"/>
    </location>
</feature>
<dbReference type="InterPro" id="IPR001633">
    <property type="entry name" value="EAL_dom"/>
</dbReference>
<dbReference type="CDD" id="cd01948">
    <property type="entry name" value="EAL"/>
    <property type="match status" value="1"/>
</dbReference>
<protein>
    <submittedName>
        <fullName evidence="9">EAL domain-containing protein</fullName>
    </submittedName>
</protein>
<dbReference type="SUPFAM" id="SSF55785">
    <property type="entry name" value="PYP-like sensor domain (PAS domain)"/>
    <property type="match status" value="1"/>
</dbReference>
<dbReference type="Gene3D" id="3.20.20.450">
    <property type="entry name" value="EAL domain"/>
    <property type="match status" value="1"/>
</dbReference>
<dbReference type="Gene3D" id="3.30.450.20">
    <property type="entry name" value="PAS domain"/>
    <property type="match status" value="3"/>
</dbReference>
<keyword evidence="4 6" id="KW-1133">Transmembrane helix</keyword>
<dbReference type="InterPro" id="IPR033479">
    <property type="entry name" value="dCache_1"/>
</dbReference>
<proteinExistence type="predicted"/>
<feature type="domain" description="GGDEF" evidence="8">
    <location>
        <begin position="569"/>
        <end position="702"/>
    </location>
</feature>
<evidence type="ECO:0000256" key="4">
    <source>
        <dbReference type="ARBA" id="ARBA00022989"/>
    </source>
</evidence>
<dbReference type="Pfam" id="PF12860">
    <property type="entry name" value="PAS_7"/>
    <property type="match status" value="1"/>
</dbReference>
<evidence type="ECO:0000313" key="10">
    <source>
        <dbReference type="Proteomes" id="UP001432995"/>
    </source>
</evidence>
<dbReference type="PROSITE" id="PS00236">
    <property type="entry name" value="NEUROTR_ION_CHANNEL"/>
    <property type="match status" value="1"/>
</dbReference>
<dbReference type="Pfam" id="PF02743">
    <property type="entry name" value="dCache_1"/>
    <property type="match status" value="1"/>
</dbReference>
<evidence type="ECO:0000259" key="8">
    <source>
        <dbReference type="PROSITE" id="PS50887"/>
    </source>
</evidence>
<dbReference type="SMART" id="SM00052">
    <property type="entry name" value="EAL"/>
    <property type="match status" value="1"/>
</dbReference>
<dbReference type="EMBL" id="JBELQD010000024">
    <property type="protein sequence ID" value="MER2290434.1"/>
    <property type="molecule type" value="Genomic_DNA"/>
</dbReference>
<dbReference type="InterPro" id="IPR043128">
    <property type="entry name" value="Rev_trsase/Diguanyl_cyclase"/>
</dbReference>
<evidence type="ECO:0000259" key="7">
    <source>
        <dbReference type="PROSITE" id="PS50883"/>
    </source>
</evidence>
<dbReference type="Gene3D" id="3.30.70.270">
    <property type="match status" value="1"/>
</dbReference>
<dbReference type="NCBIfam" id="TIGR00254">
    <property type="entry name" value="GGDEF"/>
    <property type="match status" value="1"/>
</dbReference>
<dbReference type="PANTHER" id="PTHR44757:SF2">
    <property type="entry name" value="BIOFILM ARCHITECTURE MAINTENANCE PROTEIN MBAA"/>
    <property type="match status" value="1"/>
</dbReference>
<dbReference type="InterPro" id="IPR035919">
    <property type="entry name" value="EAL_sf"/>
</dbReference>
<keyword evidence="3 6" id="KW-0812">Transmembrane</keyword>
<dbReference type="PANTHER" id="PTHR44757">
    <property type="entry name" value="DIGUANYLATE CYCLASE DGCP"/>
    <property type="match status" value="1"/>
</dbReference>
<dbReference type="RefSeq" id="WP_269467569.1">
    <property type="nucleotide sequence ID" value="NZ_JBELQD010000024.1"/>
</dbReference>
<evidence type="ECO:0000256" key="1">
    <source>
        <dbReference type="ARBA" id="ARBA00004651"/>
    </source>
</evidence>
<dbReference type="Proteomes" id="UP001432995">
    <property type="component" value="Unassembled WGS sequence"/>
</dbReference>
<dbReference type="PROSITE" id="PS50887">
    <property type="entry name" value="GGDEF"/>
    <property type="match status" value="1"/>
</dbReference>
<dbReference type="SUPFAM" id="SSF55073">
    <property type="entry name" value="Nucleotide cyclase"/>
    <property type="match status" value="1"/>
</dbReference>
<comment type="caution">
    <text evidence="9">The sequence shown here is derived from an EMBL/GenBank/DDBJ whole genome shotgun (WGS) entry which is preliminary data.</text>
</comment>
<evidence type="ECO:0000256" key="3">
    <source>
        <dbReference type="ARBA" id="ARBA00022692"/>
    </source>
</evidence>
<accession>A0ABV1R6G9</accession>
<dbReference type="SMART" id="SM00267">
    <property type="entry name" value="GGDEF"/>
    <property type="match status" value="1"/>
</dbReference>
<dbReference type="PROSITE" id="PS50883">
    <property type="entry name" value="EAL"/>
    <property type="match status" value="1"/>
</dbReference>
<reference evidence="9" key="1">
    <citation type="submission" date="2024-06" db="EMBL/GenBank/DDBJ databases">
        <authorList>
            <person name="Campbell A.G."/>
        </authorList>
    </citation>
    <scope>NUCLEOTIDE SEQUENCE</scope>
    <source>
        <strain evidence="9">EM17</strain>
    </source>
</reference>
<dbReference type="SUPFAM" id="SSF141868">
    <property type="entry name" value="EAL domain-like"/>
    <property type="match status" value="1"/>
</dbReference>
<dbReference type="InterPro" id="IPR029787">
    <property type="entry name" value="Nucleotide_cyclase"/>
</dbReference>
<evidence type="ECO:0000313" key="9">
    <source>
        <dbReference type="EMBL" id="MER2290434.1"/>
    </source>
</evidence>
<sequence>MGAIAAGAGLRTEGRAGRGERFEHHRNAWFIVFEARPGEVDRPVRFSTHPAPEGSRDVRRHKGSLLPVPGPRSMLASALRPGAALAAALAALALAIASAAALLVVDMNRQAVQDVERGLVGLSAVLADQADRSLQAMEMVQDAVIDGLREAGVATSEEYAAAAGRQDLHLALRARIAALPQVNAITIVDHAGKLLNFSRYWPIPDVNIADRDYFKALAADPGRGRFVGRPVRNRGDGAWTIYVARKVSASDGTFLGLVLGAVELGYFEGLYRQISPTDDAVVSVFRDDGMLLVRHPHRAATIGKVLPTAAAALIAARDRAGGVLRNVSPIDGHERLVATKALARYPLILSVSRTVEASLAPVRRQAFVVGASAALLVSCIAALSALFLRQARALRRAAAAEERARGERDLREHCERFGFALDNMIQGLCLFDADRRLVVMNQRFAELYAVPRHLREPGAKAEDLRRVVLSLRGEAGGDWDMVVTPPGSDAPSLTASVVRLSDDRDVSVMRVPVPGGGWICTHEDVTERRRSEERLGFLARHDALTELPNRVQFADVVARELAICAGTGQEAALLCLDLDGFKQVNDLFGHPAGDRLLVEVAKRLRGLLGERCVAARLGGDEFAVLATGLDGRRTPATTARAVIDALGAPFADGERRIDVGCSVGIASFPRDGDTCERLLSASDMALVRAKRDGKGGYRFFKPEMDAAARERHQLALDLRAAIGTPQFALHYQPQFEVATGRACGFEALLRWTHPIRGAIPPTLFVPLAEETGAILPLGEWVLREACREAATWGLPLGIAVNLSIAQFRQADLCDVVRQALAETGLRPDRLELEVTESLFLNSAARSQEVLGDLKALGVRISMDDFGTGYSSLATLQSFPFDKIKIDRSFVGQVGVTSKGGAIVRAIISLGESLGVPVIAEGIETEEQLAFLRRHRCAEMQGYLRGMPRPIAEYLPLLAAEVDLRVA</sequence>
<name>A0ABV1R6G9_9HYPH</name>
<evidence type="ECO:0000256" key="5">
    <source>
        <dbReference type="ARBA" id="ARBA00023136"/>
    </source>
</evidence>
<feature type="transmembrane region" description="Helical" evidence="6">
    <location>
        <begin position="82"/>
        <end position="105"/>
    </location>
</feature>
<feature type="transmembrane region" description="Helical" evidence="6">
    <location>
        <begin position="366"/>
        <end position="388"/>
    </location>
</feature>
<keyword evidence="10" id="KW-1185">Reference proteome</keyword>
<dbReference type="Pfam" id="PF00990">
    <property type="entry name" value="GGDEF"/>
    <property type="match status" value="1"/>
</dbReference>
<gene>
    <name evidence="9" type="ORF">ABS770_19380</name>
</gene>
<comment type="subcellular location">
    <subcellularLocation>
        <location evidence="1">Cell membrane</location>
        <topology evidence="1">Multi-pass membrane protein</topology>
    </subcellularLocation>
</comment>
<dbReference type="InterPro" id="IPR018000">
    <property type="entry name" value="Neurotransmitter_ion_chnl_CS"/>
</dbReference>
<organism evidence="9 10">
    <name type="scientific">Methylobacterium brachiatum</name>
    <dbReference type="NCBI Taxonomy" id="269660"/>
    <lineage>
        <taxon>Bacteria</taxon>
        <taxon>Pseudomonadati</taxon>
        <taxon>Pseudomonadota</taxon>
        <taxon>Alphaproteobacteria</taxon>
        <taxon>Hyphomicrobiales</taxon>
        <taxon>Methylobacteriaceae</taxon>
        <taxon>Methylobacterium</taxon>
    </lineage>
</organism>
<evidence type="ECO:0000256" key="6">
    <source>
        <dbReference type="SAM" id="Phobius"/>
    </source>
</evidence>
<keyword evidence="5 6" id="KW-0472">Membrane</keyword>
<dbReference type="CDD" id="cd12915">
    <property type="entry name" value="PDC2_DGC_like"/>
    <property type="match status" value="1"/>
</dbReference>
<dbReference type="Pfam" id="PF00563">
    <property type="entry name" value="EAL"/>
    <property type="match status" value="1"/>
</dbReference>
<dbReference type="InterPro" id="IPR035965">
    <property type="entry name" value="PAS-like_dom_sf"/>
</dbReference>
<dbReference type="InterPro" id="IPR052155">
    <property type="entry name" value="Biofilm_reg_signaling"/>
</dbReference>